<protein>
    <submittedName>
        <fullName evidence="1">Uncharacterized protein</fullName>
    </submittedName>
</protein>
<proteinExistence type="predicted"/>
<dbReference type="EnsemblPlants" id="MELO3C032736.2.1">
    <property type="protein sequence ID" value="MELO3C032736.2.1"/>
    <property type="gene ID" value="MELO3C032736.2"/>
</dbReference>
<accession>A0A9I9EEP2</accession>
<dbReference type="PROSITE" id="PS51257">
    <property type="entry name" value="PROKAR_LIPOPROTEIN"/>
    <property type="match status" value="1"/>
</dbReference>
<dbReference type="AlphaFoldDB" id="A0A9I9EEP2"/>
<evidence type="ECO:0000313" key="1">
    <source>
        <dbReference type="EnsemblPlants" id="MELO3C032736.2.1"/>
    </source>
</evidence>
<organism evidence="1">
    <name type="scientific">Cucumis melo</name>
    <name type="common">Muskmelon</name>
    <dbReference type="NCBI Taxonomy" id="3656"/>
    <lineage>
        <taxon>Eukaryota</taxon>
        <taxon>Viridiplantae</taxon>
        <taxon>Streptophyta</taxon>
        <taxon>Embryophyta</taxon>
        <taxon>Tracheophyta</taxon>
        <taxon>Spermatophyta</taxon>
        <taxon>Magnoliopsida</taxon>
        <taxon>eudicotyledons</taxon>
        <taxon>Gunneridae</taxon>
        <taxon>Pentapetalae</taxon>
        <taxon>rosids</taxon>
        <taxon>fabids</taxon>
        <taxon>Cucurbitales</taxon>
        <taxon>Cucurbitaceae</taxon>
        <taxon>Benincaseae</taxon>
        <taxon>Cucumis</taxon>
    </lineage>
</organism>
<reference evidence="1" key="1">
    <citation type="submission" date="2023-03" db="UniProtKB">
        <authorList>
            <consortium name="EnsemblPlants"/>
        </authorList>
    </citation>
    <scope>IDENTIFICATION</scope>
</reference>
<name>A0A9I9EEP2_CUCME</name>
<dbReference type="Gramene" id="MELO3C032736.2.1">
    <property type="protein sequence ID" value="MELO3C032736.2.1"/>
    <property type="gene ID" value="MELO3C032736.2"/>
</dbReference>
<sequence>MARCLCFSKTNCCFALWAVGCIFVELLTLKPLIQGQEVKGPLNPFKKDFEGGFSAENLGKVKHNRMMALFGSCVWSHSKTPPKGQNCITSRSPNNFHQEEMGSSSLKPQAFTLRLTEEDEEKLYKGYSFPPLSRSLLSSRTSCYENISRFKMRQA</sequence>